<reference evidence="2" key="1">
    <citation type="submission" date="2020-07" db="EMBL/GenBank/DDBJ databases">
        <authorList>
            <person name="Pettersson B.M.F."/>
            <person name="Behra P.R.K."/>
            <person name="Ramesh M."/>
            <person name="Das S."/>
            <person name="Dasgupta S."/>
            <person name="Kirsebom L.A."/>
        </authorList>
    </citation>
    <scope>NUCLEOTIDE SEQUENCE</scope>
    <source>
        <strain evidence="2">DSM 44838</strain>
    </source>
</reference>
<feature type="domain" description="Predicted hydrolase N-terminal" evidence="1">
    <location>
        <begin position="6"/>
        <end position="182"/>
    </location>
</feature>
<organism evidence="2 3">
    <name type="scientific">Mycobacterium yunnanensis</name>
    <dbReference type="NCBI Taxonomy" id="368477"/>
    <lineage>
        <taxon>Bacteria</taxon>
        <taxon>Bacillati</taxon>
        <taxon>Actinomycetota</taxon>
        <taxon>Actinomycetes</taxon>
        <taxon>Mycobacteriales</taxon>
        <taxon>Mycobacteriaceae</taxon>
        <taxon>Mycobacterium</taxon>
    </lineage>
</organism>
<evidence type="ECO:0000259" key="1">
    <source>
        <dbReference type="Pfam" id="PF22905"/>
    </source>
</evidence>
<reference evidence="2" key="2">
    <citation type="journal article" date="2022" name="BMC Genomics">
        <title>Comparative genome analysis of mycobacteria focusing on tRNA and non-coding RNA.</title>
        <authorList>
            <person name="Behra P.R.K."/>
            <person name="Pettersson B.M.F."/>
            <person name="Ramesh M."/>
            <person name="Das S."/>
            <person name="Dasgupta S."/>
            <person name="Kirsebom L.A."/>
        </authorList>
    </citation>
    <scope>NUCLEOTIDE SEQUENCE</scope>
    <source>
        <strain evidence="2">DSM 44838</strain>
    </source>
</reference>
<dbReference type="Proteomes" id="UP001141629">
    <property type="component" value="Unassembled WGS sequence"/>
</dbReference>
<sequence>MTQFVNFTQAELVAAAGGDPWKLNSELQAGDSGAIDGLADAFHQAGSHVREADEEFDAAKKKFKEAYKRNDSESPIDESHEVQRAAAELAGHPEKLSQIAINLEHVAASLAIAQRNSDAEIAGLESQLHAIDDQISAVLADSPSEAANLLASANAATAAAVGQLETFRGSYVAQLDAAESAMMETGYTPDAIDDADGVAGNAPGEIADRYDKSGQRARDQAMVDQANAAGRGSASSMIGEPGYMTQEEADAAARLRDYQAIVDPAHSYTRSAHAHGDDRPTRLASQRLDDYMTSKSTGPVPKDLVLGGDARTRAEARLQLQRDLESGNVSWHQQPMTPDDATRLIDQMEASDRSNALTKLQQELQASGMTAQGAGTVAEGMSQGIIPKELVDGASAAGKPIAGGAEAFNRGGEALPTGRHWEPGVAFSEEDVKALKTIGGRLGWAGNVIDLGVGLYEWHNGAPLGEVLSKSAGGMAGAWGLGAIGAEGGMAVAGPPGAFVGALVLGTAGAFGGEKAGEAAYDWLTR</sequence>
<dbReference type="InterPro" id="IPR054469">
    <property type="entry name" value="Pred_hydrolase_N"/>
</dbReference>
<keyword evidence="3" id="KW-1185">Reference proteome</keyword>
<proteinExistence type="predicted"/>
<gene>
    <name evidence="2" type="ORF">H7K45_12545</name>
</gene>
<dbReference type="Pfam" id="PF22905">
    <property type="entry name" value="Hydro_N_hd"/>
    <property type="match status" value="1"/>
</dbReference>
<evidence type="ECO:0000313" key="3">
    <source>
        <dbReference type="Proteomes" id="UP001141629"/>
    </source>
</evidence>
<dbReference type="RefSeq" id="WP_263996148.1">
    <property type="nucleotide sequence ID" value="NZ_JACKVK010000008.1"/>
</dbReference>
<accession>A0A9X3C1H0</accession>
<protein>
    <recommendedName>
        <fullName evidence="1">Predicted hydrolase N-terminal domain-containing protein</fullName>
    </recommendedName>
</protein>
<dbReference type="AlphaFoldDB" id="A0A9X3C1H0"/>
<dbReference type="EMBL" id="JACKVK010000008">
    <property type="protein sequence ID" value="MCV7421373.1"/>
    <property type="molecule type" value="Genomic_DNA"/>
</dbReference>
<name>A0A9X3C1H0_9MYCO</name>
<comment type="caution">
    <text evidence="2">The sequence shown here is derived from an EMBL/GenBank/DDBJ whole genome shotgun (WGS) entry which is preliminary data.</text>
</comment>
<evidence type="ECO:0000313" key="2">
    <source>
        <dbReference type="EMBL" id="MCV7421373.1"/>
    </source>
</evidence>